<keyword evidence="1" id="KW-1133">Transmembrane helix</keyword>
<dbReference type="OrthoDB" id="5297034at2"/>
<feature type="transmembrane region" description="Helical" evidence="1">
    <location>
        <begin position="25"/>
        <end position="46"/>
    </location>
</feature>
<feature type="transmembrane region" description="Helical" evidence="1">
    <location>
        <begin position="58"/>
        <end position="82"/>
    </location>
</feature>
<dbReference type="PANTHER" id="PTHR38598">
    <property type="entry name" value="INNER MEMBRANE PROTEIN YJCH"/>
    <property type="match status" value="1"/>
</dbReference>
<dbReference type="PANTHER" id="PTHR38598:SF1">
    <property type="entry name" value="INNER MEMBRANE PROTEIN YJCH"/>
    <property type="match status" value="1"/>
</dbReference>
<organism evidence="2 3">
    <name type="scientific">Xanthobacter autotrophicus</name>
    <dbReference type="NCBI Taxonomy" id="280"/>
    <lineage>
        <taxon>Bacteria</taxon>
        <taxon>Pseudomonadati</taxon>
        <taxon>Pseudomonadota</taxon>
        <taxon>Alphaproteobacteria</taxon>
        <taxon>Hyphomicrobiales</taxon>
        <taxon>Xanthobacteraceae</taxon>
        <taxon>Xanthobacter</taxon>
    </lineage>
</organism>
<proteinExistence type="predicted"/>
<dbReference type="InterPro" id="IPR052959">
    <property type="entry name" value="Inner_membrane_assoc"/>
</dbReference>
<protein>
    <submittedName>
        <fullName evidence="2">DUF485 domain-containing protein</fullName>
    </submittedName>
</protein>
<gene>
    <name evidence="2" type="ORF">FBQ73_19520</name>
</gene>
<reference evidence="2 3" key="1">
    <citation type="submission" date="2019-05" db="EMBL/GenBank/DDBJ databases">
        <authorList>
            <person name="Zhou X."/>
        </authorList>
    </citation>
    <scope>NUCLEOTIDE SEQUENCE [LARGE SCALE GENOMIC DNA]</scope>
    <source>
        <strain evidence="2 3">DSM 432</strain>
    </source>
</reference>
<dbReference type="GO" id="GO:0005886">
    <property type="term" value="C:plasma membrane"/>
    <property type="evidence" value="ECO:0007669"/>
    <property type="project" value="TreeGrafter"/>
</dbReference>
<name>A0A6C1KBF6_XANAU</name>
<dbReference type="GeneID" id="95775645"/>
<evidence type="ECO:0000313" key="3">
    <source>
        <dbReference type="Proteomes" id="UP000305131"/>
    </source>
</evidence>
<comment type="caution">
    <text evidence="2">The sequence shown here is derived from an EMBL/GenBank/DDBJ whole genome shotgun (WGS) entry which is preliminary data.</text>
</comment>
<evidence type="ECO:0000256" key="1">
    <source>
        <dbReference type="SAM" id="Phobius"/>
    </source>
</evidence>
<keyword evidence="1" id="KW-0472">Membrane</keyword>
<dbReference type="RefSeq" id="WP_138401165.1">
    <property type="nucleotide sequence ID" value="NZ_JBAFVI010000003.1"/>
</dbReference>
<dbReference type="EMBL" id="VAUP01000038">
    <property type="protein sequence ID" value="TLX41121.1"/>
    <property type="molecule type" value="Genomic_DNA"/>
</dbReference>
<dbReference type="AlphaFoldDB" id="A0A6C1KBF6"/>
<sequence length="102" mass="11361">MDASLAARIAADPNYQKLKATRSRFGWILTFAMLVVYYGFILLIAFDKAVLAARIGSGVMTWGIPIGFGVIVFTILITAIYVRRANSEFDDLSEKIKQQVLK</sequence>
<evidence type="ECO:0000313" key="2">
    <source>
        <dbReference type="EMBL" id="TLX41121.1"/>
    </source>
</evidence>
<dbReference type="Pfam" id="PF04341">
    <property type="entry name" value="DUF485"/>
    <property type="match status" value="1"/>
</dbReference>
<keyword evidence="1" id="KW-0812">Transmembrane</keyword>
<dbReference type="InterPro" id="IPR007436">
    <property type="entry name" value="DUF485"/>
</dbReference>
<accession>A0A6C1KBF6</accession>
<dbReference type="Proteomes" id="UP000305131">
    <property type="component" value="Unassembled WGS sequence"/>
</dbReference>